<evidence type="ECO:0000259" key="1">
    <source>
        <dbReference type="SMART" id="SM00418"/>
    </source>
</evidence>
<dbReference type="SUPFAM" id="SSF46785">
    <property type="entry name" value="Winged helix' DNA-binding domain"/>
    <property type="match status" value="1"/>
</dbReference>
<protein>
    <submittedName>
        <fullName evidence="2">Transcriptional regulator</fullName>
    </submittedName>
</protein>
<organism evidence="2 3">
    <name type="scientific">Luteimicrobium album</name>
    <dbReference type="NCBI Taxonomy" id="1054550"/>
    <lineage>
        <taxon>Bacteria</taxon>
        <taxon>Bacillati</taxon>
        <taxon>Actinomycetota</taxon>
        <taxon>Actinomycetes</taxon>
        <taxon>Micrococcales</taxon>
        <taxon>Luteimicrobium</taxon>
    </lineage>
</organism>
<dbReference type="Gene3D" id="1.10.10.10">
    <property type="entry name" value="Winged helix-like DNA-binding domain superfamily/Winged helix DNA-binding domain"/>
    <property type="match status" value="1"/>
</dbReference>
<reference evidence="3" key="1">
    <citation type="journal article" date="2019" name="Int. J. Syst. Evol. Microbiol.">
        <title>The Global Catalogue of Microorganisms (GCM) 10K type strain sequencing project: providing services to taxonomists for standard genome sequencing and annotation.</title>
        <authorList>
            <consortium name="The Broad Institute Genomics Platform"/>
            <consortium name="The Broad Institute Genome Sequencing Center for Infectious Disease"/>
            <person name="Wu L."/>
            <person name="Ma J."/>
        </authorList>
    </citation>
    <scope>NUCLEOTIDE SEQUENCE [LARGE SCALE GENOMIC DNA]</scope>
    <source>
        <strain evidence="3">NBRC 106348</strain>
    </source>
</reference>
<feature type="domain" description="HTH arsR-type" evidence="1">
    <location>
        <begin position="40"/>
        <end position="135"/>
    </location>
</feature>
<keyword evidence="3" id="KW-1185">Reference proteome</keyword>
<dbReference type="InterPro" id="IPR001845">
    <property type="entry name" value="HTH_ArsR_DNA-bd_dom"/>
</dbReference>
<dbReference type="InterPro" id="IPR036390">
    <property type="entry name" value="WH_DNA-bd_sf"/>
</dbReference>
<dbReference type="Proteomes" id="UP001157091">
    <property type="component" value="Unassembled WGS sequence"/>
</dbReference>
<dbReference type="SMART" id="SM00418">
    <property type="entry name" value="HTH_ARSR"/>
    <property type="match status" value="1"/>
</dbReference>
<accession>A0ABQ6I066</accession>
<proteinExistence type="predicted"/>
<evidence type="ECO:0000313" key="2">
    <source>
        <dbReference type="EMBL" id="GMA23354.1"/>
    </source>
</evidence>
<evidence type="ECO:0000313" key="3">
    <source>
        <dbReference type="Proteomes" id="UP001157091"/>
    </source>
</evidence>
<dbReference type="Pfam" id="PF12840">
    <property type="entry name" value="HTH_20"/>
    <property type="match status" value="1"/>
</dbReference>
<dbReference type="CDD" id="cd00090">
    <property type="entry name" value="HTH_ARSR"/>
    <property type="match status" value="1"/>
</dbReference>
<comment type="caution">
    <text evidence="2">The sequence shown here is derived from an EMBL/GenBank/DDBJ whole genome shotgun (WGS) entry which is preliminary data.</text>
</comment>
<dbReference type="InterPro" id="IPR036388">
    <property type="entry name" value="WH-like_DNA-bd_sf"/>
</dbReference>
<dbReference type="EMBL" id="BSUK01000001">
    <property type="protein sequence ID" value="GMA23354.1"/>
    <property type="molecule type" value="Genomic_DNA"/>
</dbReference>
<name>A0ABQ6I066_9MICO</name>
<gene>
    <name evidence="2" type="ORF">GCM10025864_11130</name>
</gene>
<sequence>MPSERTRLVLMPRRTAAERHSDSAPPADLPDAPAGAALIDALVALHHPVRRRIFEVLSQEGPATVGDLACRLGLPVGSISHHLKPLHRAGFVVPAPELARDTRESWWRGVTRRLSWSSDEYTGGSVGRQMADTAERANLDYLTAAVVRWMRDRDTLPPQWRHGLATDTFLPATAAQMEDLTERITALVGRWTTEVRADAEEHPDAERRPVRMIARVFPSEPGSV</sequence>
<dbReference type="InterPro" id="IPR011991">
    <property type="entry name" value="ArsR-like_HTH"/>
</dbReference>